<proteinExistence type="predicted"/>
<dbReference type="Pfam" id="PF01171">
    <property type="entry name" value="ATP_bind_3"/>
    <property type="match status" value="1"/>
</dbReference>
<evidence type="ECO:0000259" key="7">
    <source>
        <dbReference type="Pfam" id="PF01171"/>
    </source>
</evidence>
<evidence type="ECO:0000313" key="8">
    <source>
        <dbReference type="EMBL" id="KIZ34731.1"/>
    </source>
</evidence>
<dbReference type="EC" id="6.3.4.19" evidence="1"/>
<dbReference type="RefSeq" id="WP_044315660.1">
    <property type="nucleotide sequence ID" value="NZ_JXXD01000156.1"/>
</dbReference>
<accession>A0A0D7E2L2</accession>
<dbReference type="GO" id="GO:0008033">
    <property type="term" value="P:tRNA processing"/>
    <property type="evidence" value="ECO:0007669"/>
    <property type="project" value="UniProtKB-KW"/>
</dbReference>
<evidence type="ECO:0000256" key="1">
    <source>
        <dbReference type="ARBA" id="ARBA00013267"/>
    </source>
</evidence>
<evidence type="ECO:0000313" key="9">
    <source>
        <dbReference type="Proteomes" id="UP000032439"/>
    </source>
</evidence>
<evidence type="ECO:0000256" key="4">
    <source>
        <dbReference type="ARBA" id="ARBA00022741"/>
    </source>
</evidence>
<evidence type="ECO:0000256" key="3">
    <source>
        <dbReference type="ARBA" id="ARBA00022694"/>
    </source>
</evidence>
<dbReference type="GO" id="GO:0005524">
    <property type="term" value="F:ATP binding"/>
    <property type="evidence" value="ECO:0007669"/>
    <property type="project" value="UniProtKB-KW"/>
</dbReference>
<dbReference type="PANTHER" id="PTHR43033">
    <property type="entry name" value="TRNA(ILE)-LYSIDINE SYNTHASE-RELATED"/>
    <property type="match status" value="1"/>
</dbReference>
<feature type="non-terminal residue" evidence="8">
    <location>
        <position position="135"/>
    </location>
</feature>
<gene>
    <name evidence="8" type="ORF">LO50_16430</name>
</gene>
<organism evidence="8 9">
    <name type="scientific">Stutzerimonas stutzeri</name>
    <name type="common">Pseudomonas stutzeri</name>
    <dbReference type="NCBI Taxonomy" id="316"/>
    <lineage>
        <taxon>Bacteria</taxon>
        <taxon>Pseudomonadati</taxon>
        <taxon>Pseudomonadota</taxon>
        <taxon>Gammaproteobacteria</taxon>
        <taxon>Pseudomonadales</taxon>
        <taxon>Pseudomonadaceae</taxon>
        <taxon>Stutzerimonas</taxon>
    </lineage>
</organism>
<keyword evidence="3" id="KW-0819">tRNA processing</keyword>
<comment type="caution">
    <text evidence="8">The sequence shown here is derived from an EMBL/GenBank/DDBJ whole genome shotgun (WGS) entry which is preliminary data.</text>
</comment>
<dbReference type="Gene3D" id="3.40.50.620">
    <property type="entry name" value="HUPs"/>
    <property type="match status" value="1"/>
</dbReference>
<dbReference type="InterPro" id="IPR014729">
    <property type="entry name" value="Rossmann-like_a/b/a_fold"/>
</dbReference>
<feature type="domain" description="tRNA(Ile)-lysidine/2-thiocytidine synthase N-terminal" evidence="7">
    <location>
        <begin position="20"/>
        <end position="135"/>
    </location>
</feature>
<evidence type="ECO:0000256" key="2">
    <source>
        <dbReference type="ARBA" id="ARBA00022598"/>
    </source>
</evidence>
<protein>
    <recommendedName>
        <fullName evidence="1">tRNA(Ile)-lysidine synthetase</fullName>
        <ecNumber evidence="1">6.3.4.19</ecNumber>
    </recommendedName>
</protein>
<dbReference type="GO" id="GO:0032267">
    <property type="term" value="F:tRNA(Ile)-lysidine synthase activity"/>
    <property type="evidence" value="ECO:0007669"/>
    <property type="project" value="UniProtKB-EC"/>
</dbReference>
<dbReference type="EMBL" id="JXXD01000156">
    <property type="protein sequence ID" value="KIZ34731.1"/>
    <property type="molecule type" value="Genomic_DNA"/>
</dbReference>
<reference evidence="8 9" key="1">
    <citation type="submission" date="2014-11" db="EMBL/GenBank/DDBJ databases">
        <title>Genomics and ecophysiology of heterotrophic nitrogen fixing bacteria isolated from estuarine surface water.</title>
        <authorList>
            <person name="Bentzon-Tilia M."/>
            <person name="Severin I."/>
            <person name="Hansen L.H."/>
            <person name="Riemann L."/>
        </authorList>
    </citation>
    <scope>NUCLEOTIDE SEQUENCE [LARGE SCALE GENOMIC DNA]</scope>
    <source>
        <strain evidence="8 9">BAL361</strain>
    </source>
</reference>
<dbReference type="InterPro" id="IPR011063">
    <property type="entry name" value="TilS/TtcA_N"/>
</dbReference>
<sequence length="135" mass="14905">MPVESKLLDALRPWLAARRWLVGFSGGLDSTVLLHALVRLTQGRRLPPISAVHVHHGLQAVADAWPEHCRQVCEGLGVPLEIVRVQVAHGASLERAARDARYAAFAERLGEGDLLLTAQHRDDQAETLLFRLLRG</sequence>
<dbReference type="AlphaFoldDB" id="A0A0D7E2L2"/>
<evidence type="ECO:0000256" key="5">
    <source>
        <dbReference type="ARBA" id="ARBA00022840"/>
    </source>
</evidence>
<dbReference type="InterPro" id="IPR012795">
    <property type="entry name" value="tRNA_Ile_lys_synt_N"/>
</dbReference>
<keyword evidence="2" id="KW-0436">Ligase</keyword>
<keyword evidence="4" id="KW-0547">Nucleotide-binding</keyword>
<dbReference type="InterPro" id="IPR012094">
    <property type="entry name" value="tRNA_Ile_lys_synt"/>
</dbReference>
<name>A0A0D7E2L2_STUST</name>
<dbReference type="PANTHER" id="PTHR43033:SF1">
    <property type="entry name" value="TRNA(ILE)-LYSIDINE SYNTHASE-RELATED"/>
    <property type="match status" value="1"/>
</dbReference>
<dbReference type="SUPFAM" id="SSF52402">
    <property type="entry name" value="Adenine nucleotide alpha hydrolases-like"/>
    <property type="match status" value="1"/>
</dbReference>
<evidence type="ECO:0000256" key="6">
    <source>
        <dbReference type="ARBA" id="ARBA00048539"/>
    </source>
</evidence>
<keyword evidence="5" id="KW-0067">ATP-binding</keyword>
<dbReference type="Proteomes" id="UP000032439">
    <property type="component" value="Unassembled WGS sequence"/>
</dbReference>
<dbReference type="NCBIfam" id="TIGR02432">
    <property type="entry name" value="lysidine_TilS_N"/>
    <property type="match status" value="1"/>
</dbReference>
<comment type="catalytic activity">
    <reaction evidence="6">
        <text>cytidine(34) in tRNA(Ile2) + L-lysine + ATP = lysidine(34) in tRNA(Ile2) + AMP + diphosphate + H(+)</text>
        <dbReference type="Rhea" id="RHEA:43744"/>
        <dbReference type="Rhea" id="RHEA-COMP:10625"/>
        <dbReference type="Rhea" id="RHEA-COMP:10670"/>
        <dbReference type="ChEBI" id="CHEBI:15378"/>
        <dbReference type="ChEBI" id="CHEBI:30616"/>
        <dbReference type="ChEBI" id="CHEBI:32551"/>
        <dbReference type="ChEBI" id="CHEBI:33019"/>
        <dbReference type="ChEBI" id="CHEBI:82748"/>
        <dbReference type="ChEBI" id="CHEBI:83665"/>
        <dbReference type="ChEBI" id="CHEBI:456215"/>
        <dbReference type="EC" id="6.3.4.19"/>
    </reaction>
</comment>